<evidence type="ECO:0000256" key="8">
    <source>
        <dbReference type="SAM" id="Phobius"/>
    </source>
</evidence>
<dbReference type="PRINTS" id="PR00344">
    <property type="entry name" value="BCTRLSENSOR"/>
</dbReference>
<evidence type="ECO:0000256" key="3">
    <source>
        <dbReference type="ARBA" id="ARBA00022679"/>
    </source>
</evidence>
<dbReference type="InterPro" id="IPR050351">
    <property type="entry name" value="BphY/WalK/GraS-like"/>
</dbReference>
<sequence length="459" mass="51308">MTASTSLQRRFAILFLALSLLSSLITAFIFFTFSDLSMDLFTRHSMVLLIAAISFGMLISSVLGVWLAGILSKNIKALEVALFNLSDQNFSVSLAPPSLGEFTRVVEKMNETFSELRVERQRIYQKELMLDKLMQSSPMAAVLVNSNGRVIYSNHAASRLLNSGQSLNGCEFFESLKCVPSVFYDCVKNQKETFFQVGYGDELCSYHYTMSRFELQGQRHTLHLFNDISRELNRQEAATWKKVIRVITHELNNSLAPISSMAHSAKVLADKQRMEMLQKVLIRIEDNVKNLHEFIQKYAEFSRLPIPQKTNIDWLAMMAVLQEQYSFSLTVEDDLPEINADPIQIQQVMINLLKNAYESCADESSVSVILKNTGKTLLDVSQANGNEVEAQGGVKVEVLDKGPGMTADVMKNALTPFYSTKALGSGIGLALCKEIIEAHDGRLQLENRPTGGLAVSFTL</sequence>
<proteinExistence type="predicted"/>
<keyword evidence="3" id="KW-0808">Transferase</keyword>
<dbReference type="InterPro" id="IPR003594">
    <property type="entry name" value="HATPase_dom"/>
</dbReference>
<dbReference type="Proteomes" id="UP001156870">
    <property type="component" value="Unassembled WGS sequence"/>
</dbReference>
<feature type="domain" description="Histidine kinase" evidence="9">
    <location>
        <begin position="246"/>
        <end position="459"/>
    </location>
</feature>
<evidence type="ECO:0000256" key="5">
    <source>
        <dbReference type="ARBA" id="ARBA00022777"/>
    </source>
</evidence>
<keyword evidence="4" id="KW-0547">Nucleotide-binding</keyword>
<dbReference type="EC" id="2.7.13.3" evidence="2"/>
<evidence type="ECO:0000313" key="11">
    <source>
        <dbReference type="Proteomes" id="UP001156870"/>
    </source>
</evidence>
<dbReference type="InterPro" id="IPR036097">
    <property type="entry name" value="HisK_dim/P_sf"/>
</dbReference>
<accession>A0AA37T907</accession>
<comment type="catalytic activity">
    <reaction evidence="1">
        <text>ATP + protein L-histidine = ADP + protein N-phospho-L-histidine.</text>
        <dbReference type="EC" id="2.7.13.3"/>
    </reaction>
</comment>
<evidence type="ECO:0000259" key="9">
    <source>
        <dbReference type="PROSITE" id="PS50109"/>
    </source>
</evidence>
<comment type="caution">
    <text evidence="10">The sequence shown here is derived from an EMBL/GenBank/DDBJ whole genome shotgun (WGS) entry which is preliminary data.</text>
</comment>
<dbReference type="AlphaFoldDB" id="A0AA37T907"/>
<keyword evidence="8" id="KW-0472">Membrane</keyword>
<protein>
    <recommendedName>
        <fullName evidence="2">histidine kinase</fullName>
        <ecNumber evidence="2">2.7.13.3</ecNumber>
    </recommendedName>
</protein>
<dbReference type="SUPFAM" id="SSF47384">
    <property type="entry name" value="Homodimeric domain of signal transducing histidine kinase"/>
    <property type="match status" value="1"/>
</dbReference>
<evidence type="ECO:0000313" key="10">
    <source>
        <dbReference type="EMBL" id="GLS25660.1"/>
    </source>
</evidence>
<name>A0AA37T907_9GAMM</name>
<keyword evidence="11" id="KW-1185">Reference proteome</keyword>
<dbReference type="InterPro" id="IPR036890">
    <property type="entry name" value="HATPase_C_sf"/>
</dbReference>
<dbReference type="SMART" id="SM00387">
    <property type="entry name" value="HATPase_c"/>
    <property type="match status" value="1"/>
</dbReference>
<keyword evidence="8" id="KW-1133">Transmembrane helix</keyword>
<dbReference type="InterPro" id="IPR035965">
    <property type="entry name" value="PAS-like_dom_sf"/>
</dbReference>
<dbReference type="PROSITE" id="PS50109">
    <property type="entry name" value="HIS_KIN"/>
    <property type="match status" value="1"/>
</dbReference>
<dbReference type="PANTHER" id="PTHR42878:SF7">
    <property type="entry name" value="SENSOR HISTIDINE KINASE GLRK"/>
    <property type="match status" value="1"/>
</dbReference>
<keyword evidence="8" id="KW-0812">Transmembrane</keyword>
<evidence type="ECO:0000256" key="7">
    <source>
        <dbReference type="ARBA" id="ARBA00023012"/>
    </source>
</evidence>
<gene>
    <name evidence="10" type="ORF">GCM10007877_13740</name>
</gene>
<evidence type="ECO:0000256" key="4">
    <source>
        <dbReference type="ARBA" id="ARBA00022741"/>
    </source>
</evidence>
<dbReference type="InterPro" id="IPR005467">
    <property type="entry name" value="His_kinase_dom"/>
</dbReference>
<feature type="transmembrane region" description="Helical" evidence="8">
    <location>
        <begin position="12"/>
        <end position="33"/>
    </location>
</feature>
<reference evidence="10 11" key="1">
    <citation type="journal article" date="2014" name="Int. J. Syst. Evol. Microbiol.">
        <title>Complete genome sequence of Corynebacterium casei LMG S-19264T (=DSM 44701T), isolated from a smear-ripened cheese.</title>
        <authorList>
            <consortium name="US DOE Joint Genome Institute (JGI-PGF)"/>
            <person name="Walter F."/>
            <person name="Albersmeier A."/>
            <person name="Kalinowski J."/>
            <person name="Ruckert C."/>
        </authorList>
    </citation>
    <scope>NUCLEOTIDE SEQUENCE [LARGE SCALE GENOMIC DNA]</scope>
    <source>
        <strain evidence="10 11">NBRC 110095</strain>
    </source>
</reference>
<dbReference type="Pfam" id="PF02518">
    <property type="entry name" value="HATPase_c"/>
    <property type="match status" value="1"/>
</dbReference>
<evidence type="ECO:0000256" key="2">
    <source>
        <dbReference type="ARBA" id="ARBA00012438"/>
    </source>
</evidence>
<dbReference type="GO" id="GO:0005524">
    <property type="term" value="F:ATP binding"/>
    <property type="evidence" value="ECO:0007669"/>
    <property type="project" value="UniProtKB-KW"/>
</dbReference>
<keyword evidence="5" id="KW-0418">Kinase</keyword>
<organism evidence="10 11">
    <name type="scientific">Marinibactrum halimedae</name>
    <dbReference type="NCBI Taxonomy" id="1444977"/>
    <lineage>
        <taxon>Bacteria</taxon>
        <taxon>Pseudomonadati</taxon>
        <taxon>Pseudomonadota</taxon>
        <taxon>Gammaproteobacteria</taxon>
        <taxon>Cellvibrionales</taxon>
        <taxon>Cellvibrionaceae</taxon>
        <taxon>Marinibactrum</taxon>
    </lineage>
</organism>
<dbReference type="EMBL" id="BSPD01000033">
    <property type="protein sequence ID" value="GLS25660.1"/>
    <property type="molecule type" value="Genomic_DNA"/>
</dbReference>
<dbReference type="InterPro" id="IPR004358">
    <property type="entry name" value="Sig_transdc_His_kin-like_C"/>
</dbReference>
<dbReference type="GO" id="GO:0000156">
    <property type="term" value="F:phosphorelay response regulator activity"/>
    <property type="evidence" value="ECO:0007669"/>
    <property type="project" value="TreeGrafter"/>
</dbReference>
<dbReference type="Gene3D" id="1.10.287.130">
    <property type="match status" value="1"/>
</dbReference>
<dbReference type="PANTHER" id="PTHR42878">
    <property type="entry name" value="TWO-COMPONENT HISTIDINE KINASE"/>
    <property type="match status" value="1"/>
</dbReference>
<keyword evidence="7" id="KW-0902">Two-component regulatory system</keyword>
<dbReference type="Gene3D" id="3.30.565.10">
    <property type="entry name" value="Histidine kinase-like ATPase, C-terminal domain"/>
    <property type="match status" value="1"/>
</dbReference>
<evidence type="ECO:0000256" key="1">
    <source>
        <dbReference type="ARBA" id="ARBA00000085"/>
    </source>
</evidence>
<dbReference type="GO" id="GO:0030295">
    <property type="term" value="F:protein kinase activator activity"/>
    <property type="evidence" value="ECO:0007669"/>
    <property type="project" value="TreeGrafter"/>
</dbReference>
<dbReference type="GO" id="GO:0000155">
    <property type="term" value="F:phosphorelay sensor kinase activity"/>
    <property type="evidence" value="ECO:0007669"/>
    <property type="project" value="InterPro"/>
</dbReference>
<evidence type="ECO:0000256" key="6">
    <source>
        <dbReference type="ARBA" id="ARBA00022840"/>
    </source>
</evidence>
<dbReference type="GO" id="GO:0007234">
    <property type="term" value="P:osmosensory signaling via phosphorelay pathway"/>
    <property type="evidence" value="ECO:0007669"/>
    <property type="project" value="TreeGrafter"/>
</dbReference>
<dbReference type="SUPFAM" id="SSF55874">
    <property type="entry name" value="ATPase domain of HSP90 chaperone/DNA topoisomerase II/histidine kinase"/>
    <property type="match status" value="1"/>
</dbReference>
<dbReference type="RefSeq" id="WP_232594223.1">
    <property type="nucleotide sequence ID" value="NZ_BSPD01000033.1"/>
</dbReference>
<feature type="transmembrane region" description="Helical" evidence="8">
    <location>
        <begin position="45"/>
        <end position="68"/>
    </location>
</feature>
<dbReference type="SUPFAM" id="SSF55785">
    <property type="entry name" value="PYP-like sensor domain (PAS domain)"/>
    <property type="match status" value="1"/>
</dbReference>
<keyword evidence="6" id="KW-0067">ATP-binding</keyword>